<comment type="caution">
    <text evidence="1">The sequence shown here is derived from an EMBL/GenBank/DDBJ whole genome shotgun (WGS) entry which is preliminary data.</text>
</comment>
<name>A0AAD7D8B2_MYCRO</name>
<evidence type="ECO:0000313" key="2">
    <source>
        <dbReference type="Proteomes" id="UP001221757"/>
    </source>
</evidence>
<evidence type="ECO:0008006" key="3">
    <source>
        <dbReference type="Google" id="ProtNLM"/>
    </source>
</evidence>
<sequence length="93" mass="10984">IAHVLTTMDKIDDLITSTIVPARRQRILHTSIRNALKLAKKTMNRYYSATDDSNVYRIATILHPSLKMEYFKLRKWEQAWIDTAKELVETEYE</sequence>
<protein>
    <recommendedName>
        <fullName evidence="3">hAT-like transposase RNase-H fold domain-containing protein</fullName>
    </recommendedName>
</protein>
<dbReference type="EMBL" id="JARKIE010000104">
    <property type="protein sequence ID" value="KAJ7683868.1"/>
    <property type="molecule type" value="Genomic_DNA"/>
</dbReference>
<dbReference type="Proteomes" id="UP001221757">
    <property type="component" value="Unassembled WGS sequence"/>
</dbReference>
<reference evidence="1" key="1">
    <citation type="submission" date="2023-03" db="EMBL/GenBank/DDBJ databases">
        <title>Massive genome expansion in bonnet fungi (Mycena s.s.) driven by repeated elements and novel gene families across ecological guilds.</title>
        <authorList>
            <consortium name="Lawrence Berkeley National Laboratory"/>
            <person name="Harder C.B."/>
            <person name="Miyauchi S."/>
            <person name="Viragh M."/>
            <person name="Kuo A."/>
            <person name="Thoen E."/>
            <person name="Andreopoulos B."/>
            <person name="Lu D."/>
            <person name="Skrede I."/>
            <person name="Drula E."/>
            <person name="Henrissat B."/>
            <person name="Morin E."/>
            <person name="Kohler A."/>
            <person name="Barry K."/>
            <person name="LaButti K."/>
            <person name="Morin E."/>
            <person name="Salamov A."/>
            <person name="Lipzen A."/>
            <person name="Mereny Z."/>
            <person name="Hegedus B."/>
            <person name="Baldrian P."/>
            <person name="Stursova M."/>
            <person name="Weitz H."/>
            <person name="Taylor A."/>
            <person name="Grigoriev I.V."/>
            <person name="Nagy L.G."/>
            <person name="Martin F."/>
            <person name="Kauserud H."/>
        </authorList>
    </citation>
    <scope>NUCLEOTIDE SEQUENCE</scope>
    <source>
        <strain evidence="1">CBHHK067</strain>
    </source>
</reference>
<gene>
    <name evidence="1" type="ORF">B0H17DRAFT_840903</name>
</gene>
<evidence type="ECO:0000313" key="1">
    <source>
        <dbReference type="EMBL" id="KAJ7683868.1"/>
    </source>
</evidence>
<keyword evidence="2" id="KW-1185">Reference proteome</keyword>
<organism evidence="1 2">
    <name type="scientific">Mycena rosella</name>
    <name type="common">Pink bonnet</name>
    <name type="synonym">Agaricus rosellus</name>
    <dbReference type="NCBI Taxonomy" id="1033263"/>
    <lineage>
        <taxon>Eukaryota</taxon>
        <taxon>Fungi</taxon>
        <taxon>Dikarya</taxon>
        <taxon>Basidiomycota</taxon>
        <taxon>Agaricomycotina</taxon>
        <taxon>Agaricomycetes</taxon>
        <taxon>Agaricomycetidae</taxon>
        <taxon>Agaricales</taxon>
        <taxon>Marasmiineae</taxon>
        <taxon>Mycenaceae</taxon>
        <taxon>Mycena</taxon>
    </lineage>
</organism>
<dbReference type="AlphaFoldDB" id="A0AAD7D8B2"/>
<feature type="non-terminal residue" evidence="1">
    <location>
        <position position="93"/>
    </location>
</feature>
<accession>A0AAD7D8B2</accession>
<proteinExistence type="predicted"/>
<feature type="non-terminal residue" evidence="1">
    <location>
        <position position="1"/>
    </location>
</feature>